<dbReference type="HOGENOM" id="CLU_050843_0_0_10"/>
<dbReference type="InterPro" id="IPR029058">
    <property type="entry name" value="AB_hydrolase_fold"/>
</dbReference>
<dbReference type="eggNOG" id="COG3458">
    <property type="taxonomic scope" value="Bacteria"/>
</dbReference>
<dbReference type="GO" id="GO:0052689">
    <property type="term" value="F:carboxylic ester hydrolase activity"/>
    <property type="evidence" value="ECO:0007669"/>
    <property type="project" value="TreeGrafter"/>
</dbReference>
<dbReference type="AlphaFoldDB" id="A0A069QH83"/>
<dbReference type="Gene3D" id="3.40.50.1820">
    <property type="entry name" value="alpha/beta hydrolase"/>
    <property type="match status" value="1"/>
</dbReference>
<feature type="domain" description="Acetyl xylan esterase" evidence="2">
    <location>
        <begin position="126"/>
        <end position="411"/>
    </location>
</feature>
<evidence type="ECO:0000313" key="3">
    <source>
        <dbReference type="EMBL" id="KDR52208.1"/>
    </source>
</evidence>
<evidence type="ECO:0000259" key="2">
    <source>
        <dbReference type="Pfam" id="PF05448"/>
    </source>
</evidence>
<dbReference type="PANTHER" id="PTHR40111">
    <property type="entry name" value="CEPHALOSPORIN-C DEACETYLASE"/>
    <property type="match status" value="1"/>
</dbReference>
<accession>A0A069QH83</accession>
<dbReference type="InterPro" id="IPR039069">
    <property type="entry name" value="CE7"/>
</dbReference>
<dbReference type="Pfam" id="PF05448">
    <property type="entry name" value="AXE1"/>
    <property type="match status" value="1"/>
</dbReference>
<feature type="active site" description="Charge relay system" evidence="1">
    <location>
        <position position="407"/>
    </location>
</feature>
<dbReference type="Proteomes" id="UP000027442">
    <property type="component" value="Unassembled WGS sequence"/>
</dbReference>
<feature type="active site" description="Charge relay system" evidence="1">
    <location>
        <position position="378"/>
    </location>
</feature>
<evidence type="ECO:0000256" key="1">
    <source>
        <dbReference type="PIRSR" id="PIRSR639069-1"/>
    </source>
</evidence>
<proteinExistence type="predicted"/>
<protein>
    <submittedName>
        <fullName evidence="3">Acetyl xylan esterase</fullName>
    </submittedName>
</protein>
<evidence type="ECO:0000313" key="4">
    <source>
        <dbReference type="Proteomes" id="UP000027442"/>
    </source>
</evidence>
<dbReference type="PANTHER" id="PTHR40111:SF1">
    <property type="entry name" value="CEPHALOSPORIN-C DEACETYLASE"/>
    <property type="match status" value="1"/>
</dbReference>
<reference evidence="3 4" key="1">
    <citation type="submission" date="2013-08" db="EMBL/GenBank/DDBJ databases">
        <authorList>
            <person name="Weinstock G."/>
            <person name="Sodergren E."/>
            <person name="Wylie T."/>
            <person name="Fulton L."/>
            <person name="Fulton R."/>
            <person name="Fronick C."/>
            <person name="O'Laughlin M."/>
            <person name="Godfrey J."/>
            <person name="Miner T."/>
            <person name="Herter B."/>
            <person name="Appelbaum E."/>
            <person name="Cordes M."/>
            <person name="Lek S."/>
            <person name="Wollam A."/>
            <person name="Pepin K.H."/>
            <person name="Palsikar V.B."/>
            <person name="Mitreva M."/>
            <person name="Wilson R.K."/>
        </authorList>
    </citation>
    <scope>NUCLEOTIDE SEQUENCE [LARGE SCALE GENOMIC DNA]</scope>
    <source>
        <strain evidence="3 4">ATCC 15930</strain>
    </source>
</reference>
<dbReference type="PATRIC" id="fig|1122985.7.peg.1812"/>
<dbReference type="RefSeq" id="WP_018968326.1">
    <property type="nucleotide sequence ID" value="NZ_KB899225.1"/>
</dbReference>
<feature type="active site" description="Nucleophile" evidence="1">
    <location>
        <position position="296"/>
    </location>
</feature>
<sequence>MKRITLVLGLFLLVSLAVVAQIRGKEIVVQVQPNHANWNYRLGEEAIFNVAVLKNGCPLPQAKVDIEAGPVMYADVKRSGVVLKDGTATWKGTMKTAGFYRLKVWAHVGEKTYEGLCTVGYAPETLQPTDNCPADFDQFWADAYEKASYYPLEAHRRLLPERCTERVQVYEVSFNGLNPGNRIYGILCIPTAYEDKRPALLRVPGAGVRPYQGDVEEANIGAITLEIGVHGIPVTMPQQVYDDLLHGALNGYWEANLDNRDQMAYKRIFIGALRAVDYLTQLPEWNGRELGVTGASQGGVLSLVCGALHPAVTFVGVVHPAMCDLTASLHGKACGWPHYFYGQKQPDAKKVATSGYYDGVNFARRLTIPCWFSFGYNDEVVPPNSAYAAYNVTQELRTLKLYPATGHFWFQEQWEEWREWLRKQLKKPHPQPLSKGRGE</sequence>
<gene>
    <name evidence="3" type="ORF">HMPREF1991_01742</name>
</gene>
<keyword evidence="4" id="KW-1185">Reference proteome</keyword>
<dbReference type="InterPro" id="IPR008391">
    <property type="entry name" value="AXE1_dom"/>
</dbReference>
<organism evidence="3 4">
    <name type="scientific">Hoylesella loescheii DSM 19665 = JCM 12249 = ATCC 15930</name>
    <dbReference type="NCBI Taxonomy" id="1122985"/>
    <lineage>
        <taxon>Bacteria</taxon>
        <taxon>Pseudomonadati</taxon>
        <taxon>Bacteroidota</taxon>
        <taxon>Bacteroidia</taxon>
        <taxon>Bacteroidales</taxon>
        <taxon>Prevotellaceae</taxon>
        <taxon>Hoylesella</taxon>
    </lineage>
</organism>
<dbReference type="EMBL" id="JNGW01000073">
    <property type="protein sequence ID" value="KDR52208.1"/>
    <property type="molecule type" value="Genomic_DNA"/>
</dbReference>
<dbReference type="GO" id="GO:0005976">
    <property type="term" value="P:polysaccharide metabolic process"/>
    <property type="evidence" value="ECO:0007669"/>
    <property type="project" value="TreeGrafter"/>
</dbReference>
<dbReference type="SUPFAM" id="SSF53474">
    <property type="entry name" value="alpha/beta-Hydrolases"/>
    <property type="match status" value="1"/>
</dbReference>
<comment type="caution">
    <text evidence="3">The sequence shown here is derived from an EMBL/GenBank/DDBJ whole genome shotgun (WGS) entry which is preliminary data.</text>
</comment>
<name>A0A069QH83_HOYLO</name>